<evidence type="ECO:0000313" key="5">
    <source>
        <dbReference type="EMBL" id="KPH56641.1"/>
    </source>
</evidence>
<evidence type="ECO:0000256" key="2">
    <source>
        <dbReference type="ARBA" id="ARBA00022525"/>
    </source>
</evidence>
<protein>
    <recommendedName>
        <fullName evidence="4">SD-repeat containing protein B domain-containing protein</fullName>
    </recommendedName>
</protein>
<comment type="subcellular location">
    <subcellularLocation>
        <location evidence="1">Secreted</location>
    </subcellularLocation>
</comment>
<dbReference type="SUPFAM" id="SSF117074">
    <property type="entry name" value="Hypothetical protein PA1324"/>
    <property type="match status" value="8"/>
</dbReference>
<dbReference type="AlphaFoldDB" id="A0A0N0LU42"/>
<feature type="domain" description="SD-repeat containing protein B" evidence="4">
    <location>
        <begin position="369"/>
        <end position="465"/>
    </location>
</feature>
<evidence type="ECO:0000256" key="3">
    <source>
        <dbReference type="ARBA" id="ARBA00022729"/>
    </source>
</evidence>
<dbReference type="RefSeq" id="WP_200909664.1">
    <property type="nucleotide sequence ID" value="NZ_LHPH01000049.1"/>
</dbReference>
<evidence type="ECO:0000256" key="1">
    <source>
        <dbReference type="ARBA" id="ARBA00004613"/>
    </source>
</evidence>
<accession>A0A0N0LU42</accession>
<keyword evidence="3" id="KW-0732">Signal</keyword>
<keyword evidence="2" id="KW-0964">Secreted</keyword>
<dbReference type="Gene3D" id="2.60.40.10">
    <property type="entry name" value="Immunoglobulins"/>
    <property type="match status" value="8"/>
</dbReference>
<feature type="non-terminal residue" evidence="5">
    <location>
        <position position="1"/>
    </location>
</feature>
<dbReference type="GO" id="GO:0005576">
    <property type="term" value="C:extracellular region"/>
    <property type="evidence" value="ECO:0007669"/>
    <property type="project" value="UniProtKB-SubCell"/>
</dbReference>
<reference evidence="5 6" key="1">
    <citation type="submission" date="2015-08" db="EMBL/GenBank/DDBJ databases">
        <title>Draft Genome Sequence of Pseudoalteromonas porphyrae UCD-SED14.</title>
        <authorList>
            <person name="Coil D.A."/>
            <person name="Jospin G."/>
            <person name="Lee R.D."/>
            <person name="Eisen J.A."/>
        </authorList>
    </citation>
    <scope>NUCLEOTIDE SEQUENCE [LARGE SCALE GENOMIC DNA]</scope>
    <source>
        <strain evidence="5 6">UCD-SED14</strain>
    </source>
</reference>
<dbReference type="EMBL" id="LHPH01000049">
    <property type="protein sequence ID" value="KPH56641.1"/>
    <property type="molecule type" value="Genomic_DNA"/>
</dbReference>
<dbReference type="Proteomes" id="UP000037848">
    <property type="component" value="Unassembled WGS sequence"/>
</dbReference>
<gene>
    <name evidence="5" type="ORF">ADS77_20995</name>
</gene>
<organism evidence="5 6">
    <name type="scientific">Pseudoalteromonas porphyrae</name>
    <dbReference type="NCBI Taxonomy" id="187330"/>
    <lineage>
        <taxon>Bacteria</taxon>
        <taxon>Pseudomonadati</taxon>
        <taxon>Pseudomonadota</taxon>
        <taxon>Gammaproteobacteria</taxon>
        <taxon>Alteromonadales</taxon>
        <taxon>Pseudoalteromonadaceae</taxon>
        <taxon>Pseudoalteromonas</taxon>
    </lineage>
</organism>
<proteinExistence type="predicted"/>
<dbReference type="InterPro" id="IPR013783">
    <property type="entry name" value="Ig-like_fold"/>
</dbReference>
<evidence type="ECO:0000313" key="6">
    <source>
        <dbReference type="Proteomes" id="UP000037848"/>
    </source>
</evidence>
<dbReference type="InterPro" id="IPR033764">
    <property type="entry name" value="Sdr_B"/>
</dbReference>
<keyword evidence="6" id="KW-1185">Reference proteome</keyword>
<feature type="non-terminal residue" evidence="5">
    <location>
        <position position="989"/>
    </location>
</feature>
<dbReference type="Pfam" id="PF17210">
    <property type="entry name" value="SdrD_B"/>
    <property type="match status" value="2"/>
</dbReference>
<dbReference type="InterPro" id="IPR051417">
    <property type="entry name" value="SDr/BOS_complex"/>
</dbReference>
<dbReference type="PANTHER" id="PTHR23303">
    <property type="entry name" value="CARBOXYPEPTIDASE REGULATORY REGION-CONTAINING"/>
    <property type="match status" value="1"/>
</dbReference>
<feature type="domain" description="SD-repeat containing protein B" evidence="4">
    <location>
        <begin position="839"/>
        <end position="932"/>
    </location>
</feature>
<sequence>TASNQLVDFTEQNPDTATISGRVYFDENQDGTIADNDTLLTNVDITLTGKDIFGSDINFTAQTNAQGEYTFADLFASDANGYTVTQTQPALYKDGVERNNAGMIAGSDVTDTVTVALSTSNQLVDFTEQNPDTASVSGRVYFDENQDGTITGNDTLLANVDITLTGKDIFGSDINLTAQTNAQGEYTFANLFASDASGYTVTQTQPALYKDGVERNSAGMIAGSDLTDTVTVVLTTNNQLVDFTEQNPDTATISGRVYFDENQDGVIADNDLLLANVDIALTGKDIFGTDINLTAQTNAQGEYTFENLFASDTNGYTVAQTQPALYKDGVERNSSGAIAGSDLTDTVIVALSTNNQLVDFTEQNPDTASVSGRVYFDENQDGTLAGNDKLLTGVAITLIGKDIFGTDINLTTQTNAQGEYTFENLFASDANGYTVAQTQPALYKDGVERNSSGAIAGSDLTDTVTVVLTTSNELVDFTEQNPDTASVSGRVYFDENQDGVIADNDKLLANVDIALTGKDIFGTDINLTTQTSAQGEYTFANLFASDDNGYTVTQTQPALYKDGVERNNAGMIAGSDLTDTVTVVLSTSNQLVDFTEQNPDTATIAGRVYFDENQDGVIADNDKLLANVDIALTGKDIFGTDINLTTQTSAQGEYTFANLFASDDNGYTVTQTQPALYKDGVERNNGGMIAGSDVTDTVTVVLTTNNQLVDFTEQNPDTATIAGRVYFDENQDGTIADNDKLLTGVAITLTGKDIFGLDINLTTQTNAQGEYTFADLFASDTNGYIVTQTQPALYKDGVERNSSGAIAGSETTDSVTVQLVANNNELVDFTEQNPDTVTISGRVYFDENQDGVIADNDKLLANVDITLTGKDIFGSTISLTTQTSAQGEYTFADLFASDASGYTVTQTQPALYKDGVERNNTGMIAGSDLTDTVTVVLSTSNQLVDFTEQNPDTATIAGRVYFDENQDGTIADNDKLLADVGITLTGKNI</sequence>
<comment type="caution">
    <text evidence="5">The sequence shown here is derived from an EMBL/GenBank/DDBJ whole genome shotgun (WGS) entry which is preliminary data.</text>
</comment>
<name>A0A0N0LU42_9GAMM</name>
<evidence type="ECO:0000259" key="4">
    <source>
        <dbReference type="Pfam" id="PF17210"/>
    </source>
</evidence>